<feature type="transmembrane region" description="Helical" evidence="13">
    <location>
        <begin position="224"/>
        <end position="246"/>
    </location>
</feature>
<gene>
    <name evidence="15" type="ORF">DME_LOCUS5336</name>
</gene>
<proteinExistence type="inferred from homology"/>
<dbReference type="PANTHER" id="PTHR22914">
    <property type="entry name" value="CHITIN SYNTHASE"/>
    <property type="match status" value="1"/>
</dbReference>
<keyword evidence="3" id="KW-1003">Cell membrane</keyword>
<accession>A0A158Q2W5</accession>
<evidence type="ECO:0000256" key="8">
    <source>
        <dbReference type="ARBA" id="ARBA00023054"/>
    </source>
</evidence>
<evidence type="ECO:0000256" key="3">
    <source>
        <dbReference type="ARBA" id="ARBA00022475"/>
    </source>
</evidence>
<feature type="transmembrane region" description="Helical" evidence="13">
    <location>
        <begin position="277"/>
        <end position="296"/>
    </location>
</feature>
<dbReference type="GO" id="GO:0005886">
    <property type="term" value="C:plasma membrane"/>
    <property type="evidence" value="ECO:0007669"/>
    <property type="project" value="UniProtKB-SubCell"/>
</dbReference>
<comment type="similarity">
    <text evidence="11">Belongs to the chitin synthase family. Class IV subfamily.</text>
</comment>
<feature type="transmembrane region" description="Helical" evidence="13">
    <location>
        <begin position="1049"/>
        <end position="1072"/>
    </location>
</feature>
<feature type="transmembrane region" description="Helical" evidence="13">
    <location>
        <begin position="928"/>
        <end position="954"/>
    </location>
</feature>
<dbReference type="Proteomes" id="UP000038040">
    <property type="component" value="Unplaced"/>
</dbReference>
<evidence type="ECO:0000256" key="5">
    <source>
        <dbReference type="ARBA" id="ARBA00022679"/>
    </source>
</evidence>
<dbReference type="PANTHER" id="PTHR22914:SF42">
    <property type="entry name" value="CHITIN SYNTHASE"/>
    <property type="match status" value="1"/>
</dbReference>
<evidence type="ECO:0000313" key="17">
    <source>
        <dbReference type="Proteomes" id="UP000274756"/>
    </source>
</evidence>
<feature type="transmembrane region" description="Helical" evidence="13">
    <location>
        <begin position="411"/>
        <end position="434"/>
    </location>
</feature>
<dbReference type="SUPFAM" id="SSF53448">
    <property type="entry name" value="Nucleotide-diphospho-sugar transferases"/>
    <property type="match status" value="1"/>
</dbReference>
<dbReference type="Pfam" id="PF23000">
    <property type="entry name" value="ChitinSynthase_IV_N"/>
    <property type="match status" value="1"/>
</dbReference>
<reference evidence="15 17" key="2">
    <citation type="submission" date="2018-11" db="EMBL/GenBank/DDBJ databases">
        <authorList>
            <consortium name="Pathogen Informatics"/>
        </authorList>
    </citation>
    <scope>NUCLEOTIDE SEQUENCE [LARGE SCALE GENOMIC DNA]</scope>
</reference>
<evidence type="ECO:0000313" key="16">
    <source>
        <dbReference type="Proteomes" id="UP000038040"/>
    </source>
</evidence>
<evidence type="ECO:0000256" key="6">
    <source>
        <dbReference type="ARBA" id="ARBA00022692"/>
    </source>
</evidence>
<dbReference type="InterPro" id="IPR004835">
    <property type="entry name" value="Chitin_synth"/>
</dbReference>
<feature type="transmembrane region" description="Helical" evidence="13">
    <location>
        <begin position="388"/>
        <end position="405"/>
    </location>
</feature>
<dbReference type="OrthoDB" id="370884at2759"/>
<feature type="transmembrane region" description="Helical" evidence="13">
    <location>
        <begin position="1225"/>
        <end position="1246"/>
    </location>
</feature>
<evidence type="ECO:0000256" key="12">
    <source>
        <dbReference type="ARBA" id="ARBA00048014"/>
    </source>
</evidence>
<evidence type="ECO:0000313" key="18">
    <source>
        <dbReference type="WBParaSite" id="DME_0000097601-mRNA-1"/>
    </source>
</evidence>
<keyword evidence="6 13" id="KW-0812">Transmembrane</keyword>
<feature type="transmembrane region" description="Helical" evidence="13">
    <location>
        <begin position="1164"/>
        <end position="1184"/>
    </location>
</feature>
<keyword evidence="8" id="KW-0175">Coiled coil</keyword>
<feature type="transmembrane region" description="Helical" evidence="13">
    <location>
        <begin position="1025"/>
        <end position="1043"/>
    </location>
</feature>
<dbReference type="CDD" id="cd04190">
    <property type="entry name" value="Chitin_synth_C"/>
    <property type="match status" value="1"/>
</dbReference>
<name>A0A158Q2W5_DRAME</name>
<protein>
    <recommendedName>
        <fullName evidence="2">chitin synthase</fullName>
        <ecNumber evidence="2">2.4.1.16</ecNumber>
    </recommendedName>
</protein>
<feature type="transmembrane region" description="Helical" evidence="13">
    <location>
        <begin position="991"/>
        <end position="1013"/>
    </location>
</feature>
<feature type="transmembrane region" description="Helical" evidence="13">
    <location>
        <begin position="139"/>
        <end position="159"/>
    </location>
</feature>
<dbReference type="GO" id="GO:0006031">
    <property type="term" value="P:chitin biosynthetic process"/>
    <property type="evidence" value="ECO:0007669"/>
    <property type="project" value="TreeGrafter"/>
</dbReference>
<feature type="transmembrane region" description="Helical" evidence="13">
    <location>
        <begin position="476"/>
        <end position="493"/>
    </location>
</feature>
<evidence type="ECO:0000256" key="2">
    <source>
        <dbReference type="ARBA" id="ARBA00012543"/>
    </source>
</evidence>
<dbReference type="Pfam" id="PF03142">
    <property type="entry name" value="Chitin_synth_2"/>
    <property type="match status" value="1"/>
</dbReference>
<organism evidence="16 18">
    <name type="scientific">Dracunculus medinensis</name>
    <name type="common">Guinea worm</name>
    <dbReference type="NCBI Taxonomy" id="318479"/>
    <lineage>
        <taxon>Eukaryota</taxon>
        <taxon>Metazoa</taxon>
        <taxon>Ecdysozoa</taxon>
        <taxon>Nematoda</taxon>
        <taxon>Chromadorea</taxon>
        <taxon>Rhabditida</taxon>
        <taxon>Spirurina</taxon>
        <taxon>Dracunculoidea</taxon>
        <taxon>Dracunculidae</taxon>
        <taxon>Dracunculus</taxon>
    </lineage>
</organism>
<keyword evidence="5" id="KW-0808">Transferase</keyword>
<feature type="transmembrane region" description="Helical" evidence="13">
    <location>
        <begin position="76"/>
        <end position="96"/>
    </location>
</feature>
<keyword evidence="9 13" id="KW-0472">Membrane</keyword>
<dbReference type="GO" id="GO:0004100">
    <property type="term" value="F:chitin synthase activity"/>
    <property type="evidence" value="ECO:0007669"/>
    <property type="project" value="UniProtKB-EC"/>
</dbReference>
<feature type="transmembrane region" description="Helical" evidence="13">
    <location>
        <begin position="966"/>
        <end position="985"/>
    </location>
</feature>
<comment type="catalytic activity">
    <reaction evidence="12">
        <text>[(1-&gt;4)-N-acetyl-beta-D-glucosaminyl](n) + UDP-N-acetyl-alpha-D-glucosamine = [(1-&gt;4)-N-acetyl-beta-D-glucosaminyl](n+1) + UDP + H(+)</text>
        <dbReference type="Rhea" id="RHEA:16637"/>
        <dbReference type="Rhea" id="RHEA-COMP:9593"/>
        <dbReference type="Rhea" id="RHEA-COMP:9595"/>
        <dbReference type="ChEBI" id="CHEBI:15378"/>
        <dbReference type="ChEBI" id="CHEBI:17029"/>
        <dbReference type="ChEBI" id="CHEBI:57705"/>
        <dbReference type="ChEBI" id="CHEBI:58223"/>
        <dbReference type="EC" id="2.4.1.16"/>
    </reaction>
</comment>
<dbReference type="InterPro" id="IPR029044">
    <property type="entry name" value="Nucleotide-diphossugar_trans"/>
</dbReference>
<evidence type="ECO:0000256" key="9">
    <source>
        <dbReference type="ARBA" id="ARBA00023136"/>
    </source>
</evidence>
<dbReference type="WBParaSite" id="DME_0000097601-mRNA-1">
    <property type="protein sequence ID" value="DME_0000097601-mRNA-1"/>
    <property type="gene ID" value="DME_0000097601"/>
</dbReference>
<keyword evidence="10" id="KW-0325">Glycoprotein</keyword>
<evidence type="ECO:0000256" key="10">
    <source>
        <dbReference type="ARBA" id="ARBA00023180"/>
    </source>
</evidence>
<evidence type="ECO:0000259" key="14">
    <source>
        <dbReference type="Pfam" id="PF23000"/>
    </source>
</evidence>
<evidence type="ECO:0000256" key="7">
    <source>
        <dbReference type="ARBA" id="ARBA00022989"/>
    </source>
</evidence>
<keyword evidence="17" id="KW-1185">Reference proteome</keyword>
<evidence type="ECO:0000256" key="11">
    <source>
        <dbReference type="ARBA" id="ARBA00046329"/>
    </source>
</evidence>
<dbReference type="AlphaFoldDB" id="A0A158Q2W5"/>
<feature type="domain" description="Chitin synthase chs-1/2 N-terminal putative transporter" evidence="14">
    <location>
        <begin position="69"/>
        <end position="202"/>
    </location>
</feature>
<dbReference type="FunFam" id="3.90.550.10:FF:000139">
    <property type="entry name" value="Chitin synthase 8"/>
    <property type="match status" value="1"/>
</dbReference>
<evidence type="ECO:0000256" key="4">
    <source>
        <dbReference type="ARBA" id="ARBA00022676"/>
    </source>
</evidence>
<comment type="subcellular location">
    <subcellularLocation>
        <location evidence="1">Cell membrane</location>
        <topology evidence="1">Multi-pass membrane protein</topology>
    </subcellularLocation>
</comment>
<keyword evidence="4" id="KW-0328">Glycosyltransferase</keyword>
<sequence length="1409" mass="162881">MGENFNYNPSNLQTGDTSANNFGGEIKVILQADNNKIYSRKDRRTVSEDGWDVFRLLPSTSENLRRGLWYNTSLQIIKVSSFLVLFSLTTISSVLAKSSFLLMTSAIGWKDKNVTICNDKVPESDTNTVHITNGHVVKWVWAVFLSLCAPEVICFIHSLHSSFFRNVKRPTVAQFFIFLTESLHASGLGILVFHIFPDIDVVTGNKDSKQVESKKFSFKNFRSIHFLFIFPTLLILALVMISITWWQNFTHINAELSFMKWIAKFAISLGETRSKTFVFVSIWKCLIYFIILSFFISKRIPYDDLMQQDPFGEKIITITAKNLNQTQINSFYNRMRKIELSGSYATANSRTTSSQLKKSIIDEESLSAYNIYGDYVELNQFTSAYDSLWIVLLNMIAVFLCYHSSKFACQAMIQQIGFTFPMLLAVPLTIIFLATTCLKRRLDSCHATYFLTKELFWKCNEEFSTSFEFITLPQTLLWFSTFLCQLWVTIYLWKPQNERLATNEKLFVLPYYESYFIDQSLALNRRRDDKVKLQAESLNGDDSYTTEVNGSVQGRYKSPPSFCSSSSTKNEIGLIRASAADDVIKIYVCATMWHESALEMMFMLKSIFRLDEDQCARQNAQKYLKVIDPDYYEFEVHVWFDDAFEINQNNEVVVNKFVKQFLRKINEAASAVHQTQMRLKTPKKISTPYGGQIIYILPGKNRMIIHLKNSQKVRKRKRWSQVMYLYYLLGYRLMMKVEDEARKELISENTFILTLDGDVDFSPQCVHLLIDLMKKNRRLGAACGRIHPRGSGFMIWYQKFEYAVGHWFQKATEHMIGCVLCSPGCFSLFRSLALMDDNVTRRYAMKSEQPMEYIQYDQGEDRWLCTLLLQRGYRVEYCAASDALTFAPEDFNEFFNQRRRWIPSTLANTIDLLMDYKNVISANESISIWYIIYQCVMLASSILGPGTIFLMIVGAVSISFSVSTSVALLTVTFPVAIFCLTYNKFGNLQLTVAQIIATLFALLMSAVIVGTSMQIQKDGILSPHSIFLLVVIASFIIAALLHPLEFTCIIPGVLFILAIPCMYMLLPIYSICNLNTISWGTREIVLVDNNQPLDQYAAENRNEKMFDEVWMNEIMFRRAEREILEPEEEMFWRGLVAKYLTPLKLSQKEQEQVQLGLNELRNKVSFGFFMINIVFIIIVLLLQMQKDCIHIEWPLGPKFNHTIVPCNSDTRKEVWVITKLQLEPIGLVFLAFFMSILIIQFCAMLMHRFGTLAHIIASTEFSCCKKQADRLTEDDLVVQNAVEIARELQAIRGIDDSFTPETERPISQRRVVQNLEFSRRSLMEPRTETLDDAFKKRFFALSNENFGEILRNDSRERRLTLRNDTIRAITQRRDSIFGSFVNGRKNIVRAPAQRRLERIFSNNQFDMNI</sequence>
<dbReference type="EC" id="2.4.1.16" evidence="2"/>
<keyword evidence="7 13" id="KW-1133">Transmembrane helix</keyword>
<dbReference type="Proteomes" id="UP000274756">
    <property type="component" value="Unassembled WGS sequence"/>
</dbReference>
<reference evidence="18" key="1">
    <citation type="submission" date="2016-04" db="UniProtKB">
        <authorList>
            <consortium name="WormBaseParasite"/>
        </authorList>
    </citation>
    <scope>IDENTIFICATION</scope>
</reference>
<evidence type="ECO:0000256" key="13">
    <source>
        <dbReference type="SAM" id="Phobius"/>
    </source>
</evidence>
<dbReference type="EMBL" id="UYYG01001152">
    <property type="protein sequence ID" value="VDN55363.1"/>
    <property type="molecule type" value="Genomic_DNA"/>
</dbReference>
<dbReference type="STRING" id="318479.A0A158Q2W5"/>
<dbReference type="InterPro" id="IPR055120">
    <property type="entry name" value="Chs-1/2_IV_N"/>
</dbReference>
<evidence type="ECO:0000256" key="1">
    <source>
        <dbReference type="ARBA" id="ARBA00004651"/>
    </source>
</evidence>
<evidence type="ECO:0000313" key="15">
    <source>
        <dbReference type="EMBL" id="VDN55363.1"/>
    </source>
</evidence>